<dbReference type="SUPFAM" id="SSF81338">
    <property type="entry name" value="Aquaporin-like"/>
    <property type="match status" value="1"/>
</dbReference>
<dbReference type="PRINTS" id="PR00783">
    <property type="entry name" value="MINTRINSICP"/>
</dbReference>
<evidence type="ECO:0000256" key="3">
    <source>
        <dbReference type="ARBA" id="ARBA00022989"/>
    </source>
</evidence>
<evidence type="ECO:0000256" key="2">
    <source>
        <dbReference type="ARBA" id="ARBA00022692"/>
    </source>
</evidence>
<dbReference type="AlphaFoldDB" id="A0A2K8BLT3"/>
<dbReference type="GO" id="GO:0016020">
    <property type="term" value="C:membrane"/>
    <property type="evidence" value="ECO:0007669"/>
    <property type="project" value="UniProtKB-SubCell"/>
</dbReference>
<accession>A0A2K8BLT3</accession>
<keyword evidence="3 6" id="KW-1133">Transmembrane helix</keyword>
<evidence type="ECO:0000313" key="7">
    <source>
        <dbReference type="EMBL" id="AJI43716.1"/>
    </source>
</evidence>
<keyword evidence="2 5" id="KW-0812">Transmembrane</keyword>
<reference evidence="7" key="1">
    <citation type="submission" date="2014-02" db="EMBL/GenBank/DDBJ databases">
        <title>Genome-wide identification and analysis of genes encoding plasma membrane intrinsic proteins (PIPs) in Para rubber tree (Hevea brasiliensis Mull. Arg.).</title>
        <authorList>
            <person name="Zou Z."/>
        </authorList>
    </citation>
    <scope>NUCLEOTIDE SEQUENCE</scope>
</reference>
<dbReference type="InterPro" id="IPR000425">
    <property type="entry name" value="MIP"/>
</dbReference>
<dbReference type="GO" id="GO:0015267">
    <property type="term" value="F:channel activity"/>
    <property type="evidence" value="ECO:0007669"/>
    <property type="project" value="InterPro"/>
</dbReference>
<dbReference type="EMBL" id="KJ508800">
    <property type="protein sequence ID" value="AJI43716.1"/>
    <property type="molecule type" value="Genomic_DNA"/>
</dbReference>
<evidence type="ECO:0000256" key="4">
    <source>
        <dbReference type="ARBA" id="ARBA00023136"/>
    </source>
</evidence>
<keyword evidence="4 6" id="KW-0472">Membrane</keyword>
<evidence type="ECO:0000256" key="5">
    <source>
        <dbReference type="RuleBase" id="RU000477"/>
    </source>
</evidence>
<feature type="transmembrane region" description="Helical" evidence="6">
    <location>
        <begin position="87"/>
        <end position="110"/>
    </location>
</feature>
<organism evidence="7">
    <name type="scientific">Hevea brasiliensis</name>
    <name type="common">Para rubber tree</name>
    <name type="synonym">Siphonia brasiliensis</name>
    <dbReference type="NCBI Taxonomy" id="3981"/>
    <lineage>
        <taxon>Eukaryota</taxon>
        <taxon>Viridiplantae</taxon>
        <taxon>Streptophyta</taxon>
        <taxon>Embryophyta</taxon>
        <taxon>Tracheophyta</taxon>
        <taxon>Spermatophyta</taxon>
        <taxon>Magnoliopsida</taxon>
        <taxon>eudicotyledons</taxon>
        <taxon>Gunneridae</taxon>
        <taxon>Pentapetalae</taxon>
        <taxon>rosids</taxon>
        <taxon>fabids</taxon>
        <taxon>Malpighiales</taxon>
        <taxon>Euphorbiaceae</taxon>
        <taxon>Crotonoideae</taxon>
        <taxon>Micrandreae</taxon>
        <taxon>Hevea</taxon>
    </lineage>
</organism>
<dbReference type="PANTHER" id="PTHR47002:SF6">
    <property type="entry name" value="X INTRINSIC PROTEIN"/>
    <property type="match status" value="1"/>
</dbReference>
<evidence type="ECO:0000256" key="6">
    <source>
        <dbReference type="SAM" id="Phobius"/>
    </source>
</evidence>
<protein>
    <submittedName>
        <fullName evidence="7">X intrinsic protein</fullName>
    </submittedName>
</protein>
<comment type="subcellular location">
    <subcellularLocation>
        <location evidence="1">Membrane</location>
        <topology evidence="1">Multi-pass membrane protein</topology>
    </subcellularLocation>
</comment>
<keyword evidence="5" id="KW-0813">Transport</keyword>
<gene>
    <name evidence="7" type="primary">XIP1-3</name>
</gene>
<sequence length="276" mass="29632">MDLDLVLSHDAGNQAFPNQLDGQNKNINDSLESPKKTFLSCIGVHELLSPETWKAAITELVSTACQLFTLITMVTACLESHVAEAKLLVPVVVFSTIFLLLVVTIPVSGVHMNPTFTFIFALKGVITFVRALVYILAQCLGSTMAYLIVKRAMNPKIAEKYSLGGCSMGGNGEGISAGTALAIEFACTFLVLYFSVTVAFDKKRCKQLGLTMFCVMVSGILAVAYFISLTITGQVGYGGPRLNPARCIGPAVLVGGSLWESLWVFWVGPFCASIVL</sequence>
<comment type="similarity">
    <text evidence="5">Belongs to the MIP/aquaporin (TC 1.A.8) family.</text>
</comment>
<proteinExistence type="inferred from homology"/>
<feature type="transmembrane region" description="Helical" evidence="6">
    <location>
        <begin position="175"/>
        <end position="196"/>
    </location>
</feature>
<feature type="transmembrane region" description="Helical" evidence="6">
    <location>
        <begin position="208"/>
        <end position="231"/>
    </location>
</feature>
<dbReference type="Pfam" id="PF00230">
    <property type="entry name" value="MIP"/>
    <property type="match status" value="1"/>
</dbReference>
<dbReference type="Gene3D" id="1.20.1080.10">
    <property type="entry name" value="Glycerol uptake facilitator protein"/>
    <property type="match status" value="1"/>
</dbReference>
<feature type="transmembrane region" description="Helical" evidence="6">
    <location>
        <begin position="251"/>
        <end position="275"/>
    </location>
</feature>
<name>A0A2K8BLT3_HEVBR</name>
<dbReference type="PANTHER" id="PTHR47002">
    <property type="entry name" value="AQUAPORIN-LIKE"/>
    <property type="match status" value="1"/>
</dbReference>
<evidence type="ECO:0000256" key="1">
    <source>
        <dbReference type="ARBA" id="ARBA00004141"/>
    </source>
</evidence>
<dbReference type="InterPro" id="IPR023271">
    <property type="entry name" value="Aquaporin-like"/>
</dbReference>